<feature type="compositionally biased region" description="Low complexity" evidence="1">
    <location>
        <begin position="84"/>
        <end position="95"/>
    </location>
</feature>
<evidence type="ECO:0000256" key="1">
    <source>
        <dbReference type="SAM" id="MobiDB-lite"/>
    </source>
</evidence>
<evidence type="ECO:0000313" key="4">
    <source>
        <dbReference type="Proteomes" id="UP001165587"/>
    </source>
</evidence>
<gene>
    <name evidence="3" type="ORF">N1028_15505</name>
</gene>
<keyword evidence="2" id="KW-0812">Transmembrane</keyword>
<feature type="compositionally biased region" description="Pro residues" evidence="1">
    <location>
        <begin position="1"/>
        <end position="12"/>
    </location>
</feature>
<feature type="transmembrane region" description="Helical" evidence="2">
    <location>
        <begin position="101"/>
        <end position="128"/>
    </location>
</feature>
<reference evidence="3" key="1">
    <citation type="submission" date="2022-08" db="EMBL/GenBank/DDBJ databases">
        <authorList>
            <person name="Deng Y."/>
            <person name="Han X.-F."/>
            <person name="Zhang Y.-Q."/>
        </authorList>
    </citation>
    <scope>NUCLEOTIDE SEQUENCE</scope>
    <source>
        <strain evidence="3">CPCC 203407</strain>
    </source>
</reference>
<feature type="transmembrane region" description="Helical" evidence="2">
    <location>
        <begin position="169"/>
        <end position="194"/>
    </location>
</feature>
<feature type="compositionally biased region" description="Low complexity" evidence="1">
    <location>
        <begin position="29"/>
        <end position="43"/>
    </location>
</feature>
<keyword evidence="2" id="KW-1133">Transmembrane helix</keyword>
<feature type="region of interest" description="Disordered" evidence="1">
    <location>
        <begin position="1"/>
        <end position="97"/>
    </location>
</feature>
<name>A0AA41XKC5_9MICO</name>
<protein>
    <submittedName>
        <fullName evidence="3">Uncharacterized protein</fullName>
    </submittedName>
</protein>
<feature type="transmembrane region" description="Helical" evidence="2">
    <location>
        <begin position="140"/>
        <end position="162"/>
    </location>
</feature>
<keyword evidence="2" id="KW-0472">Membrane</keyword>
<dbReference type="AlphaFoldDB" id="A0AA41XKC5"/>
<dbReference type="Proteomes" id="UP001165587">
    <property type="component" value="Unassembled WGS sequence"/>
</dbReference>
<proteinExistence type="predicted"/>
<evidence type="ECO:0000256" key="2">
    <source>
        <dbReference type="SAM" id="Phobius"/>
    </source>
</evidence>
<evidence type="ECO:0000313" key="3">
    <source>
        <dbReference type="EMBL" id="MCS5727301.1"/>
    </source>
</evidence>
<comment type="caution">
    <text evidence="3">The sequence shown here is derived from an EMBL/GenBank/DDBJ whole genome shotgun (WGS) entry which is preliminary data.</text>
</comment>
<organism evidence="3 4">
    <name type="scientific">Herbiconiux oxytropis</name>
    <dbReference type="NCBI Taxonomy" id="2970915"/>
    <lineage>
        <taxon>Bacteria</taxon>
        <taxon>Bacillati</taxon>
        <taxon>Actinomycetota</taxon>
        <taxon>Actinomycetes</taxon>
        <taxon>Micrococcales</taxon>
        <taxon>Microbacteriaceae</taxon>
        <taxon>Herbiconiux</taxon>
    </lineage>
</organism>
<dbReference type="EMBL" id="JANLCK010000009">
    <property type="protein sequence ID" value="MCS5727301.1"/>
    <property type="molecule type" value="Genomic_DNA"/>
</dbReference>
<sequence length="199" mass="20465">MSQQPPFQPPEQPQTGQQYQPPQQPQYQPPQYQQPQYQPQQPAYQPPQQPGAHPGYGQPPKQEAPRHPGYGPTPGADGRSPEHQGGPSQPGQPQGARRNPLAVASVILGAVPSVLGLIFIFVQAGLIAGASSEAYGAVSLVQTVLQALLGIGALVLGLLALAKPGPGRALAGAGVALGAATLVGVLGTILYPLVFAAAY</sequence>
<feature type="compositionally biased region" description="Low complexity" evidence="1">
    <location>
        <begin position="50"/>
        <end position="60"/>
    </location>
</feature>
<keyword evidence="4" id="KW-1185">Reference proteome</keyword>
<dbReference type="RefSeq" id="WP_259530280.1">
    <property type="nucleotide sequence ID" value="NZ_JANLCK010000009.1"/>
</dbReference>
<accession>A0AA41XKC5</accession>